<name>A0A227KCR2_9BURK</name>
<dbReference type="InterPro" id="IPR036388">
    <property type="entry name" value="WH-like_DNA-bd_sf"/>
</dbReference>
<evidence type="ECO:0000256" key="3">
    <source>
        <dbReference type="ARBA" id="ARBA00023125"/>
    </source>
</evidence>
<dbReference type="Proteomes" id="UP000214610">
    <property type="component" value="Unassembled WGS sequence"/>
</dbReference>
<evidence type="ECO:0000313" key="6">
    <source>
        <dbReference type="EMBL" id="OXE44421.1"/>
    </source>
</evidence>
<keyword evidence="7" id="KW-1185">Reference proteome</keyword>
<dbReference type="AlphaFoldDB" id="A0A227KCR2"/>
<gene>
    <name evidence="6" type="ORF">ADH67_11875</name>
</gene>
<comment type="caution">
    <text evidence="6">The sequence shown here is derived from an EMBL/GenBank/DDBJ whole genome shotgun (WGS) entry which is preliminary data.</text>
</comment>
<proteinExistence type="inferred from homology"/>
<keyword evidence="4" id="KW-0804">Transcription</keyword>
<dbReference type="Pfam" id="PF00126">
    <property type="entry name" value="HTH_1"/>
    <property type="match status" value="1"/>
</dbReference>
<dbReference type="Gene3D" id="3.40.190.290">
    <property type="match status" value="1"/>
</dbReference>
<dbReference type="GO" id="GO:0003700">
    <property type="term" value="F:DNA-binding transcription factor activity"/>
    <property type="evidence" value="ECO:0007669"/>
    <property type="project" value="InterPro"/>
</dbReference>
<evidence type="ECO:0000259" key="5">
    <source>
        <dbReference type="PROSITE" id="PS50931"/>
    </source>
</evidence>
<evidence type="ECO:0000256" key="2">
    <source>
        <dbReference type="ARBA" id="ARBA00023015"/>
    </source>
</evidence>
<protein>
    <submittedName>
        <fullName evidence="6">LysR family transcriptional regulator</fullName>
    </submittedName>
</protein>
<dbReference type="InterPro" id="IPR058163">
    <property type="entry name" value="LysR-type_TF_proteobact-type"/>
</dbReference>
<dbReference type="Pfam" id="PF03466">
    <property type="entry name" value="LysR_substrate"/>
    <property type="match status" value="1"/>
</dbReference>
<dbReference type="SUPFAM" id="SSF53850">
    <property type="entry name" value="Periplasmic binding protein-like II"/>
    <property type="match status" value="1"/>
</dbReference>
<dbReference type="PROSITE" id="PS50931">
    <property type="entry name" value="HTH_LYSR"/>
    <property type="match status" value="1"/>
</dbReference>
<dbReference type="GO" id="GO:0043565">
    <property type="term" value="F:sequence-specific DNA binding"/>
    <property type="evidence" value="ECO:0007669"/>
    <property type="project" value="TreeGrafter"/>
</dbReference>
<feature type="domain" description="HTH lysR-type" evidence="5">
    <location>
        <begin position="5"/>
        <end position="62"/>
    </location>
</feature>
<accession>A0A227KCR2</accession>
<dbReference type="InterPro" id="IPR036390">
    <property type="entry name" value="WH_DNA-bd_sf"/>
</dbReference>
<evidence type="ECO:0000313" key="7">
    <source>
        <dbReference type="Proteomes" id="UP000214610"/>
    </source>
</evidence>
<dbReference type="InterPro" id="IPR000847">
    <property type="entry name" value="LysR_HTH_N"/>
</dbReference>
<dbReference type="EMBL" id="NHMP01000011">
    <property type="protein sequence ID" value="OXE44421.1"/>
    <property type="molecule type" value="Genomic_DNA"/>
</dbReference>
<dbReference type="PANTHER" id="PTHR30537">
    <property type="entry name" value="HTH-TYPE TRANSCRIPTIONAL REGULATOR"/>
    <property type="match status" value="1"/>
</dbReference>
<dbReference type="GeneID" id="78361848"/>
<keyword evidence="3" id="KW-0238">DNA-binding</keyword>
<dbReference type="InterPro" id="IPR005119">
    <property type="entry name" value="LysR_subst-bd"/>
</dbReference>
<organism evidence="6 7">
    <name type="scientific">Turicimonas muris</name>
    <dbReference type="NCBI Taxonomy" id="1796652"/>
    <lineage>
        <taxon>Bacteria</taxon>
        <taxon>Pseudomonadati</taxon>
        <taxon>Pseudomonadota</taxon>
        <taxon>Betaproteobacteria</taxon>
        <taxon>Burkholderiales</taxon>
        <taxon>Sutterellaceae</taxon>
        <taxon>Turicimonas</taxon>
    </lineage>
</organism>
<dbReference type="GO" id="GO:0006351">
    <property type="term" value="P:DNA-templated transcription"/>
    <property type="evidence" value="ECO:0007669"/>
    <property type="project" value="TreeGrafter"/>
</dbReference>
<dbReference type="RefSeq" id="WP_066593719.1">
    <property type="nucleotide sequence ID" value="NZ_CAJTBZ010000043.1"/>
</dbReference>
<evidence type="ECO:0000256" key="1">
    <source>
        <dbReference type="ARBA" id="ARBA00009437"/>
    </source>
</evidence>
<sequence length="329" mass="37709">MNISQNLEAWEALVLTAKTGNVSKTALLLDMDIPKVSRLISSLEKELGYELLDKSKRPFKPTKKCEIIVSLAEPILKSFRQMLDFSRGVAPKCLIRIGSPIEIMQEFYSQKLLAYSRTHPTVSFEVVPEAGPDALMNDEADILVVNKKLTDETNFVVRPFMQTSTPVLCSPEYLRRYGLPRTVDNLKKHTGLLLKTKTHLLTRFLYKGSQQSNLLQWKTLFLTHDQLAIKRLLLNHQGITTDLYFGHLLEEIKNGDLVPILPGWERSPWIMSLVTRRDRDLENSELRKFADWWAQSEADSALDRVVKGRRIIEQAQRNAAELFESLPFS</sequence>
<dbReference type="SUPFAM" id="SSF46785">
    <property type="entry name" value="Winged helix' DNA-binding domain"/>
    <property type="match status" value="1"/>
</dbReference>
<reference evidence="7" key="1">
    <citation type="submission" date="2017-05" db="EMBL/GenBank/DDBJ databases">
        <title>Improved OligoMM genomes.</title>
        <authorList>
            <person name="Garzetti D."/>
        </authorList>
    </citation>
    <scope>NUCLEOTIDE SEQUENCE [LARGE SCALE GENOMIC DNA]</scope>
    <source>
        <strain evidence="7">YL45</strain>
    </source>
</reference>
<keyword evidence="2" id="KW-0805">Transcription regulation</keyword>
<evidence type="ECO:0000256" key="4">
    <source>
        <dbReference type="ARBA" id="ARBA00023163"/>
    </source>
</evidence>
<dbReference type="Gene3D" id="1.10.10.10">
    <property type="entry name" value="Winged helix-like DNA-binding domain superfamily/Winged helix DNA-binding domain"/>
    <property type="match status" value="1"/>
</dbReference>
<dbReference type="PANTHER" id="PTHR30537:SF5">
    <property type="entry name" value="HTH-TYPE TRANSCRIPTIONAL ACTIVATOR TTDR-RELATED"/>
    <property type="match status" value="1"/>
</dbReference>
<comment type="similarity">
    <text evidence="1">Belongs to the LysR transcriptional regulatory family.</text>
</comment>